<dbReference type="Pfam" id="PF03372">
    <property type="entry name" value="Exo_endo_phos"/>
    <property type="match status" value="1"/>
</dbReference>
<proteinExistence type="predicted"/>
<accession>A0ABQ3AXL9</accession>
<sequence>MTSQREAAAMDTMGTGTMPYRDGMVGVRRRHPWRVASALAGALLLAGVSVVVGCRAADSDGVTPVPQALAFLPWLLVPGGAGLALAVLGRWRTGMVWGVAVLAVTGWYTQPYGAASTQPKGSILAEFQVLTSNTEFGWATDDLIATVKRERPDLVFVEECSFRCADALAADLPKGDYPYRDVVREDGSAGSAILSRFPLRAVEPIESVMAMPGAVVTIGGRDVRLQLAHPSPPLPGDDTKWRQELGRIKEFAREAKGGPVIVAGDFNATQDHALFRSVLDDGALHDSARLTGQSGTWSWPADRSTPLRTQIDHVLVSGDFKATSARFLKLRGTDHRALLVGLSLYGG</sequence>
<evidence type="ECO:0000256" key="1">
    <source>
        <dbReference type="SAM" id="Phobius"/>
    </source>
</evidence>
<dbReference type="InterPro" id="IPR036691">
    <property type="entry name" value="Endo/exonu/phosph_ase_sf"/>
</dbReference>
<dbReference type="EMBL" id="BMUU01000023">
    <property type="protein sequence ID" value="GGY70122.1"/>
    <property type="molecule type" value="Genomic_DNA"/>
</dbReference>
<evidence type="ECO:0000313" key="3">
    <source>
        <dbReference type="EMBL" id="GGY70122.1"/>
    </source>
</evidence>
<reference evidence="4" key="1">
    <citation type="journal article" date="2019" name="Int. J. Syst. Evol. Microbiol.">
        <title>The Global Catalogue of Microorganisms (GCM) 10K type strain sequencing project: providing services to taxonomists for standard genome sequencing and annotation.</title>
        <authorList>
            <consortium name="The Broad Institute Genomics Platform"/>
            <consortium name="The Broad Institute Genome Sequencing Center for Infectious Disease"/>
            <person name="Wu L."/>
            <person name="Ma J."/>
        </authorList>
    </citation>
    <scope>NUCLEOTIDE SEQUENCE [LARGE SCALE GENOMIC DNA]</scope>
    <source>
        <strain evidence="4">JCM 4594</strain>
    </source>
</reference>
<name>A0ABQ3AXL9_9ACTN</name>
<dbReference type="Gene3D" id="3.60.10.10">
    <property type="entry name" value="Endonuclease/exonuclease/phosphatase"/>
    <property type="match status" value="1"/>
</dbReference>
<protein>
    <submittedName>
        <fullName evidence="3">Membrane protein</fullName>
    </submittedName>
</protein>
<keyword evidence="4" id="KW-1185">Reference proteome</keyword>
<dbReference type="InterPro" id="IPR005135">
    <property type="entry name" value="Endo/exonuclease/phosphatase"/>
</dbReference>
<dbReference type="SUPFAM" id="SSF56219">
    <property type="entry name" value="DNase I-like"/>
    <property type="match status" value="1"/>
</dbReference>
<keyword evidence="1" id="KW-0812">Transmembrane</keyword>
<keyword evidence="1" id="KW-1133">Transmembrane helix</keyword>
<organism evidence="3 4">
    <name type="scientific">Streptomyces xanthochromogenes</name>
    <dbReference type="NCBI Taxonomy" id="67384"/>
    <lineage>
        <taxon>Bacteria</taxon>
        <taxon>Bacillati</taxon>
        <taxon>Actinomycetota</taxon>
        <taxon>Actinomycetes</taxon>
        <taxon>Kitasatosporales</taxon>
        <taxon>Streptomycetaceae</taxon>
        <taxon>Streptomyces</taxon>
    </lineage>
</organism>
<gene>
    <name evidence="3" type="ORF">GCM10010326_75460</name>
</gene>
<feature type="domain" description="Endonuclease/exonuclease/phosphatase" evidence="2">
    <location>
        <begin position="131"/>
        <end position="335"/>
    </location>
</feature>
<dbReference type="Proteomes" id="UP000600946">
    <property type="component" value="Unassembled WGS sequence"/>
</dbReference>
<feature type="transmembrane region" description="Helical" evidence="1">
    <location>
        <begin position="69"/>
        <end position="88"/>
    </location>
</feature>
<comment type="caution">
    <text evidence="3">The sequence shown here is derived from an EMBL/GenBank/DDBJ whole genome shotgun (WGS) entry which is preliminary data.</text>
</comment>
<evidence type="ECO:0000259" key="2">
    <source>
        <dbReference type="Pfam" id="PF03372"/>
    </source>
</evidence>
<keyword evidence="1" id="KW-0472">Membrane</keyword>
<evidence type="ECO:0000313" key="4">
    <source>
        <dbReference type="Proteomes" id="UP000600946"/>
    </source>
</evidence>